<comment type="caution">
    <text evidence="1">The sequence shown here is derived from an EMBL/GenBank/DDBJ whole genome shotgun (WGS) entry which is preliminary data.</text>
</comment>
<gene>
    <name evidence="1" type="ORF">EGK68_18815</name>
</gene>
<dbReference type="AlphaFoldDB" id="A0A3R9A1X5"/>
<evidence type="ECO:0000313" key="2">
    <source>
        <dbReference type="Proteomes" id="UP000275321"/>
    </source>
</evidence>
<protein>
    <submittedName>
        <fullName evidence="1">Uncharacterized protein</fullName>
    </submittedName>
</protein>
<organism evidence="1 2">
    <name type="scientific">Enterobacter cloacae</name>
    <dbReference type="NCBI Taxonomy" id="550"/>
    <lineage>
        <taxon>Bacteria</taxon>
        <taxon>Pseudomonadati</taxon>
        <taxon>Pseudomonadota</taxon>
        <taxon>Gammaproteobacteria</taxon>
        <taxon>Enterobacterales</taxon>
        <taxon>Enterobacteriaceae</taxon>
        <taxon>Enterobacter</taxon>
        <taxon>Enterobacter cloacae complex</taxon>
    </lineage>
</organism>
<dbReference type="RefSeq" id="WP_125365928.1">
    <property type="nucleotide sequence ID" value="NZ_RHWT01000029.1"/>
</dbReference>
<dbReference type="Proteomes" id="UP000275321">
    <property type="component" value="Unassembled WGS sequence"/>
</dbReference>
<accession>A0A3R9A1X5</accession>
<dbReference type="InterPro" id="IPR054228">
    <property type="entry name" value="DUF6953"/>
</dbReference>
<sequence>MHTIDDVAQWMKSQVEESSRLYQEVAVYKIKNLFGDNFVYKNANGNLSIDKNVLAKFKKLTGDEVIWERGDKAWRKRTSYDKPGRQQD</sequence>
<dbReference type="EMBL" id="RHWT01000029">
    <property type="protein sequence ID" value="RSB28911.1"/>
    <property type="molecule type" value="Genomic_DNA"/>
</dbReference>
<dbReference type="Pfam" id="PF22266">
    <property type="entry name" value="DUF6953"/>
    <property type="match status" value="1"/>
</dbReference>
<proteinExistence type="predicted"/>
<reference evidence="1 2" key="1">
    <citation type="submission" date="2018-10" db="EMBL/GenBank/DDBJ databases">
        <title>Transmission dynamics of multidrug resistant bacteria on intensive care unit surfaces.</title>
        <authorList>
            <person name="D'Souza A.W."/>
            <person name="Potter R.F."/>
            <person name="Wallace M."/>
            <person name="Shupe A."/>
            <person name="Patel S."/>
            <person name="Sun S."/>
            <person name="Gul D."/>
            <person name="Kwon J.H."/>
            <person name="Andleeb S."/>
            <person name="Burnham C.-A.D."/>
            <person name="Dantas G."/>
        </authorList>
    </citation>
    <scope>NUCLEOTIDE SEQUENCE [LARGE SCALE GENOMIC DNA]</scope>
    <source>
        <strain evidence="1 2">EC_073</strain>
    </source>
</reference>
<name>A0A3R9A1X5_ENTCL</name>
<evidence type="ECO:0000313" key="1">
    <source>
        <dbReference type="EMBL" id="RSB28911.1"/>
    </source>
</evidence>